<dbReference type="AlphaFoldDB" id="A0A6A2ZII8"/>
<evidence type="ECO:0000313" key="3">
    <source>
        <dbReference type="Proteomes" id="UP000436088"/>
    </source>
</evidence>
<gene>
    <name evidence="2" type="ORF">F3Y22_tig00110885pilonHSYRG00082</name>
</gene>
<dbReference type="EMBL" id="VEPZ02001146">
    <property type="protein sequence ID" value="KAE8691688.1"/>
    <property type="molecule type" value="Genomic_DNA"/>
</dbReference>
<reference evidence="2" key="1">
    <citation type="submission" date="2019-09" db="EMBL/GenBank/DDBJ databases">
        <title>Draft genome information of white flower Hibiscus syriacus.</title>
        <authorList>
            <person name="Kim Y.-M."/>
        </authorList>
    </citation>
    <scope>NUCLEOTIDE SEQUENCE [LARGE SCALE GENOMIC DNA]</scope>
    <source>
        <strain evidence="2">YM2019G1</strain>
    </source>
</reference>
<organism evidence="2 3">
    <name type="scientific">Hibiscus syriacus</name>
    <name type="common">Rose of Sharon</name>
    <dbReference type="NCBI Taxonomy" id="106335"/>
    <lineage>
        <taxon>Eukaryota</taxon>
        <taxon>Viridiplantae</taxon>
        <taxon>Streptophyta</taxon>
        <taxon>Embryophyta</taxon>
        <taxon>Tracheophyta</taxon>
        <taxon>Spermatophyta</taxon>
        <taxon>Magnoliopsida</taxon>
        <taxon>eudicotyledons</taxon>
        <taxon>Gunneridae</taxon>
        <taxon>Pentapetalae</taxon>
        <taxon>rosids</taxon>
        <taxon>malvids</taxon>
        <taxon>Malvales</taxon>
        <taxon>Malvaceae</taxon>
        <taxon>Malvoideae</taxon>
        <taxon>Hibiscus</taxon>
    </lineage>
</organism>
<sequence length="110" mass="12160">MAPTSRRGKATRKATKRLRTRHKRKVAPVLEDLPSNSSTISSDNLSKIKGFDIEGVDDTSTSTTSPCSTPKAGGFGYRRSIHALRHRRNKGLSPIAHCKEHLLLSLLLRI</sequence>
<dbReference type="GO" id="GO:1990904">
    <property type="term" value="C:ribonucleoprotein complex"/>
    <property type="evidence" value="ECO:0007669"/>
    <property type="project" value="UniProtKB-KW"/>
</dbReference>
<accession>A0A6A2ZII8</accession>
<protein>
    <submittedName>
        <fullName evidence="2">Heteroproteinous nuclear ribonucleoprotein</fullName>
    </submittedName>
</protein>
<keyword evidence="3" id="KW-1185">Reference proteome</keyword>
<proteinExistence type="predicted"/>
<evidence type="ECO:0000256" key="1">
    <source>
        <dbReference type="SAM" id="MobiDB-lite"/>
    </source>
</evidence>
<evidence type="ECO:0000313" key="2">
    <source>
        <dbReference type="EMBL" id="KAE8691688.1"/>
    </source>
</evidence>
<keyword evidence="2" id="KW-0687">Ribonucleoprotein</keyword>
<dbReference type="Proteomes" id="UP000436088">
    <property type="component" value="Unassembled WGS sequence"/>
</dbReference>
<feature type="region of interest" description="Disordered" evidence="1">
    <location>
        <begin position="1"/>
        <end position="22"/>
    </location>
</feature>
<name>A0A6A2ZII8_HIBSY</name>
<comment type="caution">
    <text evidence="2">The sequence shown here is derived from an EMBL/GenBank/DDBJ whole genome shotgun (WGS) entry which is preliminary data.</text>
</comment>